<feature type="transmembrane region" description="Helical" evidence="13">
    <location>
        <begin position="312"/>
        <end position="331"/>
    </location>
</feature>
<proteinExistence type="inferred from homology"/>
<keyword evidence="4 13" id="KW-0812">Transmembrane</keyword>
<dbReference type="GO" id="GO:0005886">
    <property type="term" value="C:plasma membrane"/>
    <property type="evidence" value="ECO:0007669"/>
    <property type="project" value="UniProtKB-SubCell"/>
</dbReference>
<dbReference type="FunFam" id="3.40.50.300:FF:000299">
    <property type="entry name" value="ABC transporter ATP-binding protein/permease"/>
    <property type="match status" value="1"/>
</dbReference>
<evidence type="ECO:0000256" key="9">
    <source>
        <dbReference type="ARBA" id="ARBA00023136"/>
    </source>
</evidence>
<name>A0A261RXJ1_9BORD</name>
<comment type="caution">
    <text evidence="17">The sequence shown here is derived from an EMBL/GenBank/DDBJ whole genome shotgun (WGS) entry which is preliminary data.</text>
</comment>
<dbReference type="GO" id="GO:0016887">
    <property type="term" value="F:ATP hydrolysis activity"/>
    <property type="evidence" value="ECO:0007669"/>
    <property type="project" value="InterPro"/>
</dbReference>
<evidence type="ECO:0000256" key="3">
    <source>
        <dbReference type="ARBA" id="ARBA00022475"/>
    </source>
</evidence>
<comment type="function">
    <text evidence="10">Involved in the export of calmodulin-sensitive adenylate cyclase-hemolysin (cyclolysin).</text>
</comment>
<keyword evidence="18" id="KW-1185">Reference proteome</keyword>
<evidence type="ECO:0000256" key="5">
    <source>
        <dbReference type="ARBA" id="ARBA00022735"/>
    </source>
</evidence>
<dbReference type="InterPro" id="IPR003593">
    <property type="entry name" value="AAA+_ATPase"/>
</dbReference>
<dbReference type="GO" id="GO:0031640">
    <property type="term" value="P:killing of cells of another organism"/>
    <property type="evidence" value="ECO:0007669"/>
    <property type="project" value="UniProtKB-KW"/>
</dbReference>
<dbReference type="SUPFAM" id="SSF52540">
    <property type="entry name" value="P-loop containing nucleoside triphosphate hydrolases"/>
    <property type="match status" value="1"/>
</dbReference>
<dbReference type="RefSeq" id="WP_094854249.1">
    <property type="nucleotide sequence ID" value="NZ_NEVM01000005.1"/>
</dbReference>
<evidence type="ECO:0000259" key="16">
    <source>
        <dbReference type="PROSITE" id="PS50990"/>
    </source>
</evidence>
<accession>A0A261RXJ1</accession>
<dbReference type="Gene3D" id="3.40.50.300">
    <property type="entry name" value="P-loop containing nucleotide triphosphate hydrolases"/>
    <property type="match status" value="1"/>
</dbReference>
<evidence type="ECO:0000256" key="8">
    <source>
        <dbReference type="ARBA" id="ARBA00022989"/>
    </source>
</evidence>
<dbReference type="OrthoDB" id="8554730at2"/>
<dbReference type="EMBL" id="NEVM01000005">
    <property type="protein sequence ID" value="OZI29806.1"/>
    <property type="molecule type" value="Genomic_DNA"/>
</dbReference>
<dbReference type="InterPro" id="IPR036640">
    <property type="entry name" value="ABC1_TM_sf"/>
</dbReference>
<dbReference type="GO" id="GO:0008233">
    <property type="term" value="F:peptidase activity"/>
    <property type="evidence" value="ECO:0007669"/>
    <property type="project" value="InterPro"/>
</dbReference>
<evidence type="ECO:0000256" key="2">
    <source>
        <dbReference type="ARBA" id="ARBA00022448"/>
    </source>
</evidence>
<dbReference type="CDD" id="cd03245">
    <property type="entry name" value="ABCC_bacteriocin_exporters"/>
    <property type="match status" value="1"/>
</dbReference>
<evidence type="ECO:0000256" key="12">
    <source>
        <dbReference type="ARBA" id="ARBA00072252"/>
    </source>
</evidence>
<evidence type="ECO:0000256" key="6">
    <source>
        <dbReference type="ARBA" id="ARBA00022741"/>
    </source>
</evidence>
<comment type="subcellular location">
    <subcellularLocation>
        <location evidence="1">Cell membrane</location>
        <topology evidence="1">Multi-pass membrane protein</topology>
    </subcellularLocation>
</comment>
<sequence>MKTDKLFDRSVDSWRVDPRSTHDDPLLECLVELARVHGAPTTSQALSAGLPLVDHRLTPALLPRAAARARLSARVVKRSLAEIPQDILPAILLLHGERACLLLEARDGGYLISHPELGAGSVEISAEELARDYTGMACYVRPQFRFDARSPEVSKVRGRHWFWSVIFENRRLYRDAIVAAVLINVFALAMPLFTMNVYDRVVPNNALETLWVLVVGIAIVVIFNTILSTARAHVIDSASKKVDVRLSALIMERVLDLRMEGRPVSVGSFAANLRSFESIRDFIASASISTLVDFPFVILFLLVLAWISPWMLIPPVVCIILIVLVSLAAQFRMETLTMASYQASSQRNATLVEALVGFETVKTLNAQGAVQRNWERSTEYIANISSKLKLISSSTVGFVGAMQQLVSVAVVTIGVFLAHDSLISMGGIIAASMISSRCLVPLSQVAGLLMQYQNARTSLGSIDGYMNLPVERPETAEFLHRPVFHGAIEFRNVSFSYPGAAQPALKNVSFKLAPGERLGIIGRVGSGKTTLEKLILGLYQPSEGMVLLDGVDVRQIDPADLRRAIGYVPQDPTLFFGSLKHNIAMGAPYADDASILAAADVAGVSEFANVHPDGFDMAIGERGESLSGGQRQSVAVARALVNDPPVLLMDEPSSNMDHQSETRLKTQLAGASANKTMLLITHRTALLDLVTRLIVIDAGRIMADGPKEQVVEALRSGRVGRGGGA</sequence>
<dbReference type="InterPro" id="IPR011527">
    <property type="entry name" value="ABC1_TM_dom"/>
</dbReference>
<feature type="domain" description="Peptidase C39" evidence="16">
    <location>
        <begin position="19"/>
        <end position="140"/>
    </location>
</feature>
<feature type="transmembrane region" description="Helical" evidence="13">
    <location>
        <begin position="176"/>
        <end position="198"/>
    </location>
</feature>
<keyword evidence="9 13" id="KW-0472">Membrane</keyword>
<keyword evidence="3" id="KW-1003">Cell membrane</keyword>
<feature type="domain" description="ABC transporter" evidence="14">
    <location>
        <begin position="488"/>
        <end position="723"/>
    </location>
</feature>
<gene>
    <name evidence="17" type="ORF">CAL29_16995</name>
</gene>
<keyword evidence="5" id="KW-0354">Hemolysis</keyword>
<dbReference type="PANTHER" id="PTHR24221">
    <property type="entry name" value="ATP-BINDING CASSETTE SUB-FAMILY B"/>
    <property type="match status" value="1"/>
</dbReference>
<evidence type="ECO:0000256" key="10">
    <source>
        <dbReference type="ARBA" id="ARBA00055355"/>
    </source>
</evidence>
<keyword evidence="5" id="KW-0204">Cytolysis</keyword>
<evidence type="ECO:0000313" key="18">
    <source>
        <dbReference type="Proteomes" id="UP000216020"/>
    </source>
</evidence>
<evidence type="ECO:0000256" key="13">
    <source>
        <dbReference type="SAM" id="Phobius"/>
    </source>
</evidence>
<keyword evidence="2" id="KW-0813">Transport</keyword>
<dbReference type="CDD" id="cd02421">
    <property type="entry name" value="Peptidase_C39_likeD"/>
    <property type="match status" value="1"/>
</dbReference>
<dbReference type="Proteomes" id="UP000216020">
    <property type="component" value="Unassembled WGS sequence"/>
</dbReference>
<organism evidence="17 18">
    <name type="scientific">Bordetella genomosp. 10</name>
    <dbReference type="NCBI Taxonomy" id="1416804"/>
    <lineage>
        <taxon>Bacteria</taxon>
        <taxon>Pseudomonadati</taxon>
        <taxon>Pseudomonadota</taxon>
        <taxon>Betaproteobacteria</taxon>
        <taxon>Burkholderiales</taxon>
        <taxon>Alcaligenaceae</taxon>
        <taxon>Bordetella</taxon>
    </lineage>
</organism>
<dbReference type="GO" id="GO:0034040">
    <property type="term" value="F:ATPase-coupled lipid transmembrane transporter activity"/>
    <property type="evidence" value="ECO:0007669"/>
    <property type="project" value="TreeGrafter"/>
</dbReference>
<dbReference type="PROSITE" id="PS50893">
    <property type="entry name" value="ABC_TRANSPORTER_2"/>
    <property type="match status" value="1"/>
</dbReference>
<protein>
    <recommendedName>
        <fullName evidence="12">Cyclolysin secretion/processing ATP-binding protein CyaB</fullName>
    </recommendedName>
</protein>
<feature type="transmembrane region" description="Helical" evidence="13">
    <location>
        <begin position="210"/>
        <end position="230"/>
    </location>
</feature>
<feature type="transmembrane region" description="Helical" evidence="13">
    <location>
        <begin position="282"/>
        <end position="306"/>
    </location>
</feature>
<dbReference type="InterPro" id="IPR005074">
    <property type="entry name" value="Peptidase_C39"/>
</dbReference>
<dbReference type="AlphaFoldDB" id="A0A261RXJ1"/>
<dbReference type="InterPro" id="IPR027417">
    <property type="entry name" value="P-loop_NTPase"/>
</dbReference>
<comment type="similarity">
    <text evidence="11">Belongs to the ABC transporter superfamily. Cyclolysin exporter (TC 3.A.1.109.2) family.</text>
</comment>
<evidence type="ECO:0000256" key="7">
    <source>
        <dbReference type="ARBA" id="ARBA00022840"/>
    </source>
</evidence>
<reference evidence="18" key="1">
    <citation type="submission" date="2017-05" db="EMBL/GenBank/DDBJ databases">
        <title>Complete and WGS of Bordetella genogroups.</title>
        <authorList>
            <person name="Spilker T."/>
            <person name="Lipuma J."/>
        </authorList>
    </citation>
    <scope>NUCLEOTIDE SEQUENCE [LARGE SCALE GENOMIC DNA]</scope>
    <source>
        <strain evidence="18">AU16122</strain>
    </source>
</reference>
<keyword evidence="8 13" id="KW-1133">Transmembrane helix</keyword>
<evidence type="ECO:0000256" key="11">
    <source>
        <dbReference type="ARBA" id="ARBA00061173"/>
    </source>
</evidence>
<keyword evidence="6" id="KW-0547">Nucleotide-binding</keyword>
<dbReference type="CDD" id="cd18587">
    <property type="entry name" value="ABC_6TM_LapB_like"/>
    <property type="match status" value="1"/>
</dbReference>
<dbReference type="Pfam" id="PF00664">
    <property type="entry name" value="ABC_membrane"/>
    <property type="match status" value="1"/>
</dbReference>
<evidence type="ECO:0000259" key="15">
    <source>
        <dbReference type="PROSITE" id="PS50929"/>
    </source>
</evidence>
<dbReference type="SMART" id="SM00382">
    <property type="entry name" value="AAA"/>
    <property type="match status" value="1"/>
</dbReference>
<dbReference type="PANTHER" id="PTHR24221:SF248">
    <property type="entry name" value="ABC TRANSPORTER TRANSMEMBRANE REGION"/>
    <property type="match status" value="1"/>
</dbReference>
<dbReference type="InterPro" id="IPR003439">
    <property type="entry name" value="ABC_transporter-like_ATP-bd"/>
</dbReference>
<dbReference type="Pfam" id="PF00005">
    <property type="entry name" value="ABC_tran"/>
    <property type="match status" value="1"/>
</dbReference>
<dbReference type="GO" id="GO:0006508">
    <property type="term" value="P:proteolysis"/>
    <property type="evidence" value="ECO:0007669"/>
    <property type="project" value="InterPro"/>
</dbReference>
<dbReference type="Gene3D" id="3.90.70.10">
    <property type="entry name" value="Cysteine proteinases"/>
    <property type="match status" value="1"/>
</dbReference>
<keyword evidence="7" id="KW-0067">ATP-binding</keyword>
<dbReference type="GO" id="GO:0140359">
    <property type="term" value="F:ABC-type transporter activity"/>
    <property type="evidence" value="ECO:0007669"/>
    <property type="project" value="InterPro"/>
</dbReference>
<evidence type="ECO:0000313" key="17">
    <source>
        <dbReference type="EMBL" id="OZI29806.1"/>
    </source>
</evidence>
<dbReference type="Pfam" id="PF03412">
    <property type="entry name" value="Peptidase_C39"/>
    <property type="match status" value="1"/>
</dbReference>
<evidence type="ECO:0000259" key="14">
    <source>
        <dbReference type="PROSITE" id="PS50893"/>
    </source>
</evidence>
<dbReference type="InterPro" id="IPR017750">
    <property type="entry name" value="ATPase_T1SS"/>
</dbReference>
<dbReference type="GO" id="GO:0005524">
    <property type="term" value="F:ATP binding"/>
    <property type="evidence" value="ECO:0007669"/>
    <property type="project" value="UniProtKB-KW"/>
</dbReference>
<evidence type="ECO:0000256" key="1">
    <source>
        <dbReference type="ARBA" id="ARBA00004651"/>
    </source>
</evidence>
<dbReference type="Gene3D" id="1.20.1560.10">
    <property type="entry name" value="ABC transporter type 1, transmembrane domain"/>
    <property type="match status" value="1"/>
</dbReference>
<feature type="transmembrane region" description="Helical" evidence="13">
    <location>
        <begin position="396"/>
        <end position="416"/>
    </location>
</feature>
<evidence type="ECO:0000256" key="4">
    <source>
        <dbReference type="ARBA" id="ARBA00022692"/>
    </source>
</evidence>
<dbReference type="PROSITE" id="PS50990">
    <property type="entry name" value="PEPTIDASE_C39"/>
    <property type="match status" value="1"/>
</dbReference>
<dbReference type="NCBIfam" id="TIGR03375">
    <property type="entry name" value="type_I_sec_LssB"/>
    <property type="match status" value="1"/>
</dbReference>
<dbReference type="InterPro" id="IPR039421">
    <property type="entry name" value="Type_1_exporter"/>
</dbReference>
<feature type="domain" description="ABC transmembrane type-1" evidence="15">
    <location>
        <begin position="176"/>
        <end position="454"/>
    </location>
</feature>
<dbReference type="SUPFAM" id="SSF90123">
    <property type="entry name" value="ABC transporter transmembrane region"/>
    <property type="match status" value="1"/>
</dbReference>
<dbReference type="PROSITE" id="PS50929">
    <property type="entry name" value="ABC_TM1F"/>
    <property type="match status" value="1"/>
</dbReference>